<sequence length="57" mass="6396">MLVRLGQGGMKESKAEIDHKMLERDSCRLPSGSWCYTRTRRDKEIGTSGATLPSQNI</sequence>
<reference evidence="1 2" key="1">
    <citation type="submission" date="2024-01" db="EMBL/GenBank/DDBJ databases">
        <title>Genome assemblies of Stephania.</title>
        <authorList>
            <person name="Yang L."/>
        </authorList>
    </citation>
    <scope>NUCLEOTIDE SEQUENCE [LARGE SCALE GENOMIC DNA]</scope>
    <source>
        <strain evidence="1">JXDWG</strain>
        <tissue evidence="1">Leaf</tissue>
    </source>
</reference>
<proteinExistence type="predicted"/>
<dbReference type="Proteomes" id="UP001419268">
    <property type="component" value="Unassembled WGS sequence"/>
</dbReference>
<protein>
    <submittedName>
        <fullName evidence="1">Uncharacterized protein</fullName>
    </submittedName>
</protein>
<gene>
    <name evidence="1" type="ORF">Scep_029787</name>
</gene>
<organism evidence="1 2">
    <name type="scientific">Stephania cephalantha</name>
    <dbReference type="NCBI Taxonomy" id="152367"/>
    <lineage>
        <taxon>Eukaryota</taxon>
        <taxon>Viridiplantae</taxon>
        <taxon>Streptophyta</taxon>
        <taxon>Embryophyta</taxon>
        <taxon>Tracheophyta</taxon>
        <taxon>Spermatophyta</taxon>
        <taxon>Magnoliopsida</taxon>
        <taxon>Ranunculales</taxon>
        <taxon>Menispermaceae</taxon>
        <taxon>Menispermoideae</taxon>
        <taxon>Cissampelideae</taxon>
        <taxon>Stephania</taxon>
    </lineage>
</organism>
<name>A0AAP0DYJ9_9MAGN</name>
<evidence type="ECO:0000313" key="1">
    <source>
        <dbReference type="EMBL" id="KAK9083316.1"/>
    </source>
</evidence>
<dbReference type="AlphaFoldDB" id="A0AAP0DYJ9"/>
<evidence type="ECO:0000313" key="2">
    <source>
        <dbReference type="Proteomes" id="UP001419268"/>
    </source>
</evidence>
<accession>A0AAP0DYJ9</accession>
<dbReference type="EMBL" id="JBBNAG010000013">
    <property type="protein sequence ID" value="KAK9083316.1"/>
    <property type="molecule type" value="Genomic_DNA"/>
</dbReference>
<comment type="caution">
    <text evidence="1">The sequence shown here is derived from an EMBL/GenBank/DDBJ whole genome shotgun (WGS) entry which is preliminary data.</text>
</comment>
<keyword evidence="2" id="KW-1185">Reference proteome</keyword>